<proteinExistence type="predicted"/>
<protein>
    <submittedName>
        <fullName evidence="1">Putative cytoplasmic protein</fullName>
    </submittedName>
</protein>
<dbReference type="NCBIfam" id="TIGR02687">
    <property type="entry name" value="BREX-1 system phosphatase PglZ type A"/>
    <property type="match status" value="1"/>
</dbReference>
<reference evidence="1" key="1">
    <citation type="submission" date="2012-03" db="EMBL/GenBank/DDBJ databases">
        <title>Functional metagenomics reveals considerable lignocellulase gene clusters in the gut microbiome of a wood-feeding higher termite.</title>
        <authorList>
            <person name="Liu N."/>
        </authorList>
    </citation>
    <scope>NUCLEOTIDE SEQUENCE</scope>
</reference>
<organism evidence="1">
    <name type="scientific">uncultured bacterium contig00144</name>
    <dbReference type="NCBI Taxonomy" id="1181585"/>
    <lineage>
        <taxon>Bacteria</taxon>
        <taxon>environmental samples</taxon>
    </lineage>
</organism>
<sequence length="594" mass="67897">MQRWKDNRTCKDAFSNLSDRFAKELLIDRILEKRDYRDVLEMDYFQVIDQKVVSALVAALCNRTIGLSELENHVRPRRQSVWHEKYKSLYDAITSAAQFQHAQERADLEMASAENGVERYCKHWFKIDQAYRQFHHHVRKSGEQNLLNKLVAQVENFYTNNFVLKLGDRFQELISGLDEWRIPPYHRQDQFFDLWVQPFLAKENKVCVIISDALRYEVAEELQRAIRQEDRFEAELFPMVSMLPSYTQLGMAALLPHSELAFADNDSGNVRVDGQPSDGLANRSKILKNALKERGDAAKAEYLLTLDREMKRDILKANDVLYIYHDKIDSADEDGKFNAAQEVIEDLVKLIKNLGNNNVTNFIVTADHGFLHQISELDESDLSCADVAEEKVFYKDRRFVLGRGLTASAGMHTFSSAQLGLSGDVTAQIPKSINRFPLKGAKKRYVHGGASLQEIVLPVLKINKKRASDTTLVEVDILGSSSSSITSGQLAVTLYQREAVTEKIRPRTLKAGIYTQDGQLISDQHELCFDLASDNPREREVTVRFILTSEAEKANNADVDLILQDKVADTTVDRPYASRRYSMRRSFTSDFDMF</sequence>
<name>A0A806K1E3_9BACT</name>
<accession>A0A806K1E3</accession>
<dbReference type="InterPro" id="IPR014060">
    <property type="entry name" value="PglZ"/>
</dbReference>
<evidence type="ECO:0000313" key="1">
    <source>
        <dbReference type="EMBL" id="AGS53682.1"/>
    </source>
</evidence>
<dbReference type="EMBL" id="JQ844242">
    <property type="protein sequence ID" value="AGS53682.1"/>
    <property type="molecule type" value="Genomic_DNA"/>
</dbReference>
<dbReference type="Pfam" id="PF08665">
    <property type="entry name" value="PglZ"/>
    <property type="match status" value="1"/>
</dbReference>
<dbReference type="AlphaFoldDB" id="A0A806K1E3"/>